<keyword evidence="1" id="KW-0472">Membrane</keyword>
<dbReference type="RefSeq" id="WP_153729279.1">
    <property type="nucleotide sequence ID" value="NZ_WJNH01000009.1"/>
</dbReference>
<evidence type="ECO:0008006" key="4">
    <source>
        <dbReference type="Google" id="ProtNLM"/>
    </source>
</evidence>
<dbReference type="EMBL" id="WJNH01000009">
    <property type="protein sequence ID" value="MRG87385.1"/>
    <property type="molecule type" value="Genomic_DNA"/>
</dbReference>
<comment type="caution">
    <text evidence="2">The sequence shown here is derived from an EMBL/GenBank/DDBJ whole genome shotgun (WGS) entry which is preliminary data.</text>
</comment>
<sequence length="147" mass="17572">MSQTETVELKKSNIVLVVFLSLITLGIYIGYWFLNRKDSIQTLESKRGVPFKWWVVFTIYLVTAFLLFFTDAVFFTPYGMLIVESVNTIIAYYFLGLLYYSVFRLKEVLESHYEELHLHKVLLFFFHIWYIQFKLNQLKQSSLPLQE</sequence>
<protein>
    <recommendedName>
        <fullName evidence="4">DUF4234 domain-containing protein</fullName>
    </recommendedName>
</protein>
<keyword evidence="1" id="KW-1133">Transmembrane helix</keyword>
<feature type="transmembrane region" description="Helical" evidence="1">
    <location>
        <begin position="116"/>
        <end position="133"/>
    </location>
</feature>
<proteinExistence type="predicted"/>
<organism evidence="2 3">
    <name type="scientific">Salinibacillus xinjiangensis</name>
    <dbReference type="NCBI Taxonomy" id="1229268"/>
    <lineage>
        <taxon>Bacteria</taxon>
        <taxon>Bacillati</taxon>
        <taxon>Bacillota</taxon>
        <taxon>Bacilli</taxon>
        <taxon>Bacillales</taxon>
        <taxon>Bacillaceae</taxon>
        <taxon>Salinibacillus</taxon>
    </lineage>
</organism>
<gene>
    <name evidence="2" type="ORF">GH754_13900</name>
</gene>
<dbReference type="OrthoDB" id="2735221at2"/>
<feature type="transmembrane region" description="Helical" evidence="1">
    <location>
        <begin position="53"/>
        <end position="74"/>
    </location>
</feature>
<evidence type="ECO:0000313" key="3">
    <source>
        <dbReference type="Proteomes" id="UP000480185"/>
    </source>
</evidence>
<dbReference type="AlphaFoldDB" id="A0A6G1X904"/>
<dbReference type="Proteomes" id="UP000480185">
    <property type="component" value="Unassembled WGS sequence"/>
</dbReference>
<accession>A0A6G1X904</accession>
<keyword evidence="1" id="KW-0812">Transmembrane</keyword>
<evidence type="ECO:0000313" key="2">
    <source>
        <dbReference type="EMBL" id="MRG87385.1"/>
    </source>
</evidence>
<evidence type="ECO:0000256" key="1">
    <source>
        <dbReference type="SAM" id="Phobius"/>
    </source>
</evidence>
<keyword evidence="3" id="KW-1185">Reference proteome</keyword>
<name>A0A6G1X904_9BACI</name>
<reference evidence="2 3" key="1">
    <citation type="submission" date="2019-11" db="EMBL/GenBank/DDBJ databases">
        <authorList>
            <person name="Li J."/>
        </authorList>
    </citation>
    <scope>NUCLEOTIDE SEQUENCE [LARGE SCALE GENOMIC DNA]</scope>
    <source>
        <strain evidence="2 3">J4</strain>
    </source>
</reference>
<feature type="transmembrane region" description="Helical" evidence="1">
    <location>
        <begin position="81"/>
        <end position="101"/>
    </location>
</feature>
<feature type="transmembrane region" description="Helical" evidence="1">
    <location>
        <begin position="12"/>
        <end position="33"/>
    </location>
</feature>